<gene>
    <name evidence="2" type="ORF">FKW44_012446</name>
</gene>
<proteinExistence type="predicted"/>
<keyword evidence="1" id="KW-0560">Oxidoreductase</keyword>
<keyword evidence="3" id="KW-1185">Reference proteome</keyword>
<dbReference type="GO" id="GO:0017113">
    <property type="term" value="F:dihydropyrimidine dehydrogenase (NADP+) activity"/>
    <property type="evidence" value="ECO:0007669"/>
    <property type="project" value="TreeGrafter"/>
</dbReference>
<dbReference type="GO" id="GO:0005829">
    <property type="term" value="C:cytosol"/>
    <property type="evidence" value="ECO:0007669"/>
    <property type="project" value="TreeGrafter"/>
</dbReference>
<dbReference type="GO" id="GO:0050661">
    <property type="term" value="F:NADP binding"/>
    <property type="evidence" value="ECO:0007669"/>
    <property type="project" value="TreeGrafter"/>
</dbReference>
<protein>
    <submittedName>
        <fullName evidence="2">Dihydropyrimidine dehydrogenase</fullName>
    </submittedName>
</protein>
<dbReference type="PANTHER" id="PTHR43073">
    <property type="entry name" value="DIHYDROPYRIMIDINE DEHYDROGENASE [NADP(+)]"/>
    <property type="match status" value="1"/>
</dbReference>
<dbReference type="PANTHER" id="PTHR43073:SF2">
    <property type="entry name" value="DIHYDROPYRIMIDINE DEHYDROGENASE [NADP(+)]"/>
    <property type="match status" value="1"/>
</dbReference>
<organism evidence="2 3">
    <name type="scientific">Caligus rogercresseyi</name>
    <name type="common">Sea louse</name>
    <dbReference type="NCBI Taxonomy" id="217165"/>
    <lineage>
        <taxon>Eukaryota</taxon>
        <taxon>Metazoa</taxon>
        <taxon>Ecdysozoa</taxon>
        <taxon>Arthropoda</taxon>
        <taxon>Crustacea</taxon>
        <taxon>Multicrustacea</taxon>
        <taxon>Hexanauplia</taxon>
        <taxon>Copepoda</taxon>
        <taxon>Siphonostomatoida</taxon>
        <taxon>Caligidae</taxon>
        <taxon>Caligus</taxon>
    </lineage>
</organism>
<accession>A0A7T8HJI0</accession>
<dbReference type="GO" id="GO:0006212">
    <property type="term" value="P:uracil catabolic process"/>
    <property type="evidence" value="ECO:0007669"/>
    <property type="project" value="TreeGrafter"/>
</dbReference>
<reference evidence="3" key="1">
    <citation type="submission" date="2021-01" db="EMBL/GenBank/DDBJ databases">
        <title>Caligus Genome Assembly.</title>
        <authorList>
            <person name="Gallardo-Escarate C."/>
        </authorList>
    </citation>
    <scope>NUCLEOTIDE SEQUENCE [LARGE SCALE GENOMIC DNA]</scope>
</reference>
<dbReference type="Proteomes" id="UP000595437">
    <property type="component" value="Chromosome 8"/>
</dbReference>
<evidence type="ECO:0000313" key="3">
    <source>
        <dbReference type="Proteomes" id="UP000595437"/>
    </source>
</evidence>
<dbReference type="OrthoDB" id="4327079at2759"/>
<dbReference type="SUPFAM" id="SSF51905">
    <property type="entry name" value="FAD/NAD(P)-binding domain"/>
    <property type="match status" value="1"/>
</dbReference>
<dbReference type="Gene3D" id="3.50.50.60">
    <property type="entry name" value="FAD/NAD(P)-binding domain"/>
    <property type="match status" value="1"/>
</dbReference>
<dbReference type="EMBL" id="CP045897">
    <property type="protein sequence ID" value="QQP51183.1"/>
    <property type="molecule type" value="Genomic_DNA"/>
</dbReference>
<dbReference type="GO" id="GO:0002058">
    <property type="term" value="F:uracil binding"/>
    <property type="evidence" value="ECO:0007669"/>
    <property type="project" value="TreeGrafter"/>
</dbReference>
<dbReference type="InterPro" id="IPR036188">
    <property type="entry name" value="FAD/NAD-bd_sf"/>
</dbReference>
<feature type="non-terminal residue" evidence="2">
    <location>
        <position position="113"/>
    </location>
</feature>
<dbReference type="GO" id="GO:0006210">
    <property type="term" value="P:thymine catabolic process"/>
    <property type="evidence" value="ECO:0007669"/>
    <property type="project" value="TreeGrafter"/>
</dbReference>
<evidence type="ECO:0000256" key="1">
    <source>
        <dbReference type="ARBA" id="ARBA00023002"/>
    </source>
</evidence>
<evidence type="ECO:0000313" key="2">
    <source>
        <dbReference type="EMBL" id="QQP51183.1"/>
    </source>
</evidence>
<name>A0A7T8HJI0_CALRO</name>
<dbReference type="AlphaFoldDB" id="A0A7T8HJI0"/>
<sequence>MKKKCNFVISAFGSGLYSSDIKEALSPLKFNKWGGLEVDNLTGKTSVDWVFSGGDIAGVAETAVEAVNDGKVASWSIHRYLQRNSEGFDKISLEPKLPKFYTPIDNVDISVDV</sequence>